<comment type="caution">
    <text evidence="1">The sequence shown here is derived from an EMBL/GenBank/DDBJ whole genome shotgun (WGS) entry which is preliminary data.</text>
</comment>
<gene>
    <name evidence="1" type="ORF">PLXY2_LOCUS11797</name>
</gene>
<evidence type="ECO:0000313" key="1">
    <source>
        <dbReference type="EMBL" id="CAG9133544.1"/>
    </source>
</evidence>
<organism evidence="1 2">
    <name type="scientific">Plutella xylostella</name>
    <name type="common">Diamondback moth</name>
    <name type="synonym">Plutella maculipennis</name>
    <dbReference type="NCBI Taxonomy" id="51655"/>
    <lineage>
        <taxon>Eukaryota</taxon>
        <taxon>Metazoa</taxon>
        <taxon>Ecdysozoa</taxon>
        <taxon>Arthropoda</taxon>
        <taxon>Hexapoda</taxon>
        <taxon>Insecta</taxon>
        <taxon>Pterygota</taxon>
        <taxon>Neoptera</taxon>
        <taxon>Endopterygota</taxon>
        <taxon>Lepidoptera</taxon>
        <taxon>Glossata</taxon>
        <taxon>Ditrysia</taxon>
        <taxon>Yponomeutoidea</taxon>
        <taxon>Plutellidae</taxon>
        <taxon>Plutella</taxon>
    </lineage>
</organism>
<keyword evidence="2" id="KW-1185">Reference proteome</keyword>
<dbReference type="Gene3D" id="2.20.25.240">
    <property type="match status" value="1"/>
</dbReference>
<dbReference type="AlphaFoldDB" id="A0A8S4G0U3"/>
<sequence length="114" mass="13360">EIYLTNVLHKVDEDSSTIIKYAIICATKANPTDRPIPVKLITMSNNKQYLLKEGFTYYKKRNSKTGYTWWCTARCNSYLNTYFDLEVLTVVGTHNHRPSVFHELKNGTYVKYNR</sequence>
<accession>A0A8S4G0U3</accession>
<protein>
    <submittedName>
        <fullName evidence="1">(diamondback moth) hypothetical protein</fullName>
    </submittedName>
</protein>
<dbReference type="Proteomes" id="UP000653454">
    <property type="component" value="Unassembled WGS sequence"/>
</dbReference>
<evidence type="ECO:0000313" key="2">
    <source>
        <dbReference type="Proteomes" id="UP000653454"/>
    </source>
</evidence>
<feature type="non-terminal residue" evidence="1">
    <location>
        <position position="114"/>
    </location>
</feature>
<name>A0A8S4G0U3_PLUXY</name>
<proteinExistence type="predicted"/>
<dbReference type="EMBL" id="CAJHNJ030000063">
    <property type="protein sequence ID" value="CAG9133544.1"/>
    <property type="molecule type" value="Genomic_DNA"/>
</dbReference>
<reference evidence="1" key="1">
    <citation type="submission" date="2020-11" db="EMBL/GenBank/DDBJ databases">
        <authorList>
            <person name="Whiteford S."/>
        </authorList>
    </citation>
    <scope>NUCLEOTIDE SEQUENCE</scope>
</reference>